<protein>
    <submittedName>
        <fullName evidence="10">Response regulator</fullName>
    </submittedName>
</protein>
<evidence type="ECO:0000313" key="11">
    <source>
        <dbReference type="Proteomes" id="UP001449657"/>
    </source>
</evidence>
<dbReference type="PROSITE" id="PS50110">
    <property type="entry name" value="RESPONSE_REGULATORY"/>
    <property type="match status" value="1"/>
</dbReference>
<evidence type="ECO:0000256" key="6">
    <source>
        <dbReference type="PROSITE-ProRule" id="PRU00169"/>
    </source>
</evidence>
<dbReference type="Proteomes" id="UP001449657">
    <property type="component" value="Chromosome"/>
</dbReference>
<evidence type="ECO:0000256" key="5">
    <source>
        <dbReference type="ARBA" id="ARBA00023163"/>
    </source>
</evidence>
<reference evidence="10 11" key="1">
    <citation type="submission" date="2024-03" db="EMBL/GenBank/DDBJ databases">
        <title>Chitinophaga caseinilytica sp. nov., a casein hydrolysing bacterium isolated from forest soil.</title>
        <authorList>
            <person name="Lee D.S."/>
            <person name="Han D.M."/>
            <person name="Baek J.H."/>
            <person name="Choi D.G."/>
            <person name="Jeon J.H."/>
            <person name="Jeon C.O."/>
        </authorList>
    </citation>
    <scope>NUCLEOTIDE SEQUENCE [LARGE SCALE GENOMIC DNA]</scope>
    <source>
        <strain evidence="10 11">KACC 19118</strain>
    </source>
</reference>
<dbReference type="Pfam" id="PF13545">
    <property type="entry name" value="HTH_Crp_2"/>
    <property type="match status" value="1"/>
</dbReference>
<dbReference type="PANTHER" id="PTHR48111">
    <property type="entry name" value="REGULATOR OF RPOS"/>
    <property type="match status" value="1"/>
</dbReference>
<dbReference type="EMBL" id="CP150096">
    <property type="protein sequence ID" value="WZN44051.1"/>
    <property type="molecule type" value="Genomic_DNA"/>
</dbReference>
<dbReference type="InterPro" id="IPR011006">
    <property type="entry name" value="CheY-like_superfamily"/>
</dbReference>
<dbReference type="InterPro" id="IPR036390">
    <property type="entry name" value="WH_DNA-bd_sf"/>
</dbReference>
<feature type="modified residue" description="4-aspartylphosphate" evidence="6">
    <location>
        <position position="52"/>
    </location>
</feature>
<evidence type="ECO:0000313" key="10">
    <source>
        <dbReference type="EMBL" id="WZN44051.1"/>
    </source>
</evidence>
<dbReference type="Gene3D" id="3.40.50.2300">
    <property type="match status" value="1"/>
</dbReference>
<dbReference type="InterPro" id="IPR039420">
    <property type="entry name" value="WalR-like"/>
</dbReference>
<dbReference type="CDD" id="cd00038">
    <property type="entry name" value="CAP_ED"/>
    <property type="match status" value="1"/>
</dbReference>
<dbReference type="SUPFAM" id="SSF46785">
    <property type="entry name" value="Winged helix' DNA-binding domain"/>
    <property type="match status" value="1"/>
</dbReference>
<evidence type="ECO:0000256" key="3">
    <source>
        <dbReference type="ARBA" id="ARBA00023015"/>
    </source>
</evidence>
<dbReference type="InterPro" id="IPR036388">
    <property type="entry name" value="WH-like_DNA-bd_sf"/>
</dbReference>
<accession>A0ABZ2Z048</accession>
<dbReference type="InterPro" id="IPR018490">
    <property type="entry name" value="cNMP-bd_dom_sf"/>
</dbReference>
<dbReference type="SUPFAM" id="SSF52172">
    <property type="entry name" value="CheY-like"/>
    <property type="match status" value="1"/>
</dbReference>
<sequence>MPTILVIEDSPDVLANITEILELDNYDVLNAKDGLEGVRVATEKKPDLIICDICMPLLDGYGVLHMLQKREEIWSTPFIFLSALSGKSEIRKGMELGADDYLVKPFDSLELLHAVEVRLSKSKKLRSSFTPDMTGLRSLLNVANGASLLDELREGRNCNTYKKKQLIYSAGNHPAYLYYINKGRVKTSLHNEEGKEIITRVYGPGEFLGYKSLLENKVYDDEAEAIEPTELALIPRSDFESLAYSNMDVVRKFIQLLTTNLSENQQHLLGMAYNSLRKRVADALLYLFRRCSSQGVTNPGLDIGRDNIAAIAGVAKESLIRTLGDFRDEGSIDIQNGAIYIKDIRKLERMVN</sequence>
<feature type="domain" description="HTH crp-type" evidence="9">
    <location>
        <begin position="274"/>
        <end position="345"/>
    </location>
</feature>
<evidence type="ECO:0000256" key="2">
    <source>
        <dbReference type="ARBA" id="ARBA00023012"/>
    </source>
</evidence>
<keyword evidence="11" id="KW-1185">Reference proteome</keyword>
<feature type="domain" description="Response regulatory" evidence="8">
    <location>
        <begin position="3"/>
        <end position="119"/>
    </location>
</feature>
<keyword evidence="1 6" id="KW-0597">Phosphoprotein</keyword>
<name>A0ABZ2Z048_9BACT</name>
<keyword evidence="2" id="KW-0902">Two-component regulatory system</keyword>
<keyword evidence="4" id="KW-0238">DNA-binding</keyword>
<dbReference type="InterPro" id="IPR001789">
    <property type="entry name" value="Sig_transdc_resp-reg_receiver"/>
</dbReference>
<dbReference type="Gene3D" id="2.60.120.10">
    <property type="entry name" value="Jelly Rolls"/>
    <property type="match status" value="1"/>
</dbReference>
<feature type="domain" description="Cyclic nucleotide-binding" evidence="7">
    <location>
        <begin position="161"/>
        <end position="260"/>
    </location>
</feature>
<evidence type="ECO:0000259" key="9">
    <source>
        <dbReference type="PROSITE" id="PS51063"/>
    </source>
</evidence>
<evidence type="ECO:0000259" key="7">
    <source>
        <dbReference type="PROSITE" id="PS50042"/>
    </source>
</evidence>
<dbReference type="SMART" id="SM00100">
    <property type="entry name" value="cNMP"/>
    <property type="match status" value="1"/>
</dbReference>
<proteinExistence type="predicted"/>
<dbReference type="CDD" id="cd17574">
    <property type="entry name" value="REC_OmpR"/>
    <property type="match status" value="1"/>
</dbReference>
<dbReference type="SUPFAM" id="SSF51206">
    <property type="entry name" value="cAMP-binding domain-like"/>
    <property type="match status" value="1"/>
</dbReference>
<gene>
    <name evidence="10" type="ORF">WJU22_14205</name>
</gene>
<evidence type="ECO:0000256" key="1">
    <source>
        <dbReference type="ARBA" id="ARBA00022553"/>
    </source>
</evidence>
<dbReference type="RefSeq" id="WP_341838845.1">
    <property type="nucleotide sequence ID" value="NZ_CP149792.1"/>
</dbReference>
<keyword evidence="5" id="KW-0804">Transcription</keyword>
<dbReference type="PROSITE" id="PS51063">
    <property type="entry name" value="HTH_CRP_2"/>
    <property type="match status" value="1"/>
</dbReference>
<dbReference type="InterPro" id="IPR000595">
    <property type="entry name" value="cNMP-bd_dom"/>
</dbReference>
<organism evidence="10 11">
    <name type="scientific">Chitinophaga caseinilytica</name>
    <dbReference type="NCBI Taxonomy" id="2267521"/>
    <lineage>
        <taxon>Bacteria</taxon>
        <taxon>Pseudomonadati</taxon>
        <taxon>Bacteroidota</taxon>
        <taxon>Chitinophagia</taxon>
        <taxon>Chitinophagales</taxon>
        <taxon>Chitinophagaceae</taxon>
        <taxon>Chitinophaga</taxon>
    </lineage>
</organism>
<dbReference type="Gene3D" id="1.10.10.10">
    <property type="entry name" value="Winged helix-like DNA-binding domain superfamily/Winged helix DNA-binding domain"/>
    <property type="match status" value="1"/>
</dbReference>
<dbReference type="PANTHER" id="PTHR48111:SF4">
    <property type="entry name" value="DNA-BINDING DUAL TRANSCRIPTIONAL REGULATOR OMPR"/>
    <property type="match status" value="1"/>
</dbReference>
<keyword evidence="3" id="KW-0805">Transcription regulation</keyword>
<evidence type="ECO:0000259" key="8">
    <source>
        <dbReference type="PROSITE" id="PS50110"/>
    </source>
</evidence>
<dbReference type="InterPro" id="IPR012318">
    <property type="entry name" value="HTH_CRP"/>
</dbReference>
<dbReference type="PROSITE" id="PS50042">
    <property type="entry name" value="CNMP_BINDING_3"/>
    <property type="match status" value="1"/>
</dbReference>
<dbReference type="Pfam" id="PF00027">
    <property type="entry name" value="cNMP_binding"/>
    <property type="match status" value="1"/>
</dbReference>
<dbReference type="InterPro" id="IPR014710">
    <property type="entry name" value="RmlC-like_jellyroll"/>
</dbReference>
<evidence type="ECO:0000256" key="4">
    <source>
        <dbReference type="ARBA" id="ARBA00023125"/>
    </source>
</evidence>
<dbReference type="SMART" id="SM00448">
    <property type="entry name" value="REC"/>
    <property type="match status" value="1"/>
</dbReference>
<dbReference type="Pfam" id="PF00072">
    <property type="entry name" value="Response_reg"/>
    <property type="match status" value="1"/>
</dbReference>